<evidence type="ECO:0000256" key="7">
    <source>
        <dbReference type="SAM" id="Phobius"/>
    </source>
</evidence>
<sequence>MSRFSSIGSATHVSRPVMAPPTTYIAASEIRSRTITRIPHSTSNNLTHIYTMAISPEFLHSDMPSGVQLFLLVLLALFVPPLPIYLLTGPNHTFKTKEFLICCVLTIFFFVIGVFYSVIFVLLIFPSARIEAGRDGYLRVGDIETQTGQHEEVSHQSGDIQQPEIPEVPHGKKYNDEDIMNHERPETSELLPPSYEETEGSSSGDVRHDTTKFGDNKVQH</sequence>
<feature type="compositionally biased region" description="Basic and acidic residues" evidence="6">
    <location>
        <begin position="167"/>
        <end position="187"/>
    </location>
</feature>
<evidence type="ECO:0000256" key="1">
    <source>
        <dbReference type="ARBA" id="ARBA00004370"/>
    </source>
</evidence>
<dbReference type="Proteomes" id="UP000292447">
    <property type="component" value="Chromosome I"/>
</dbReference>
<dbReference type="InterPro" id="IPR000612">
    <property type="entry name" value="PMP3"/>
</dbReference>
<feature type="region of interest" description="Disordered" evidence="6">
    <location>
        <begin position="148"/>
        <end position="220"/>
    </location>
</feature>
<evidence type="ECO:0000256" key="3">
    <source>
        <dbReference type="ARBA" id="ARBA00022692"/>
    </source>
</evidence>
<proteinExistence type="inferred from homology"/>
<reference evidence="9" key="1">
    <citation type="submission" date="2019-03" db="EMBL/GenBank/DDBJ databases">
        <title>Snf2 controls pulcherriminic acid biosynthesis and connects pigmentation and antifungal activity of the yeast Metschnikowia pulcherrima.</title>
        <authorList>
            <person name="Gore-Lloyd D."/>
            <person name="Sumann I."/>
            <person name="Brachmann A.O."/>
            <person name="Schneeberger K."/>
            <person name="Ortiz-Merino R.A."/>
            <person name="Moreno-Beltran M."/>
            <person name="Schlaefli M."/>
            <person name="Kirner P."/>
            <person name="Santos Kron A."/>
            <person name="Wolfe K.H."/>
            <person name="Piel J."/>
            <person name="Ahrens C.H."/>
            <person name="Henk D."/>
            <person name="Freimoser F.M."/>
        </authorList>
    </citation>
    <scope>NUCLEOTIDE SEQUENCE [LARGE SCALE GENOMIC DNA]</scope>
    <source>
        <strain evidence="9">APC 1.2</strain>
    </source>
</reference>
<comment type="similarity">
    <text evidence="2">Belongs to the UPF0057 (PMP3) family.</text>
</comment>
<accession>A0A4P6XFT6</accession>
<evidence type="ECO:0000313" key="9">
    <source>
        <dbReference type="Proteomes" id="UP000292447"/>
    </source>
</evidence>
<protein>
    <submittedName>
        <fullName evidence="8">Uncharacterized membrane protein YqaE, similar toBlt101, UPF0057 family</fullName>
    </submittedName>
</protein>
<dbReference type="EMBL" id="CP034456">
    <property type="protein sequence ID" value="QBM85519.1"/>
    <property type="molecule type" value="Genomic_DNA"/>
</dbReference>
<feature type="transmembrane region" description="Helical" evidence="7">
    <location>
        <begin position="67"/>
        <end position="87"/>
    </location>
</feature>
<dbReference type="STRING" id="2163413.A0A4P6XFT6"/>
<gene>
    <name evidence="8" type="primary">MPUL0A01390</name>
    <name evidence="8" type="ORF">METSCH_A01390</name>
</gene>
<dbReference type="AlphaFoldDB" id="A0A4P6XFT6"/>
<feature type="compositionally biased region" description="Basic and acidic residues" evidence="6">
    <location>
        <begin position="205"/>
        <end position="220"/>
    </location>
</feature>
<dbReference type="GO" id="GO:0016020">
    <property type="term" value="C:membrane"/>
    <property type="evidence" value="ECO:0007669"/>
    <property type="project" value="UniProtKB-SubCell"/>
</dbReference>
<keyword evidence="9" id="KW-1185">Reference proteome</keyword>
<dbReference type="Pfam" id="PF01679">
    <property type="entry name" value="Pmp3"/>
    <property type="match status" value="1"/>
</dbReference>
<evidence type="ECO:0000313" key="8">
    <source>
        <dbReference type="EMBL" id="QBM85519.1"/>
    </source>
</evidence>
<keyword evidence="3 7" id="KW-0812">Transmembrane</keyword>
<comment type="subcellular location">
    <subcellularLocation>
        <location evidence="1">Membrane</location>
    </subcellularLocation>
</comment>
<evidence type="ECO:0000256" key="6">
    <source>
        <dbReference type="SAM" id="MobiDB-lite"/>
    </source>
</evidence>
<keyword evidence="5 7" id="KW-0472">Membrane</keyword>
<evidence type="ECO:0000256" key="4">
    <source>
        <dbReference type="ARBA" id="ARBA00022989"/>
    </source>
</evidence>
<feature type="transmembrane region" description="Helical" evidence="7">
    <location>
        <begin position="99"/>
        <end position="125"/>
    </location>
</feature>
<evidence type="ECO:0000256" key="2">
    <source>
        <dbReference type="ARBA" id="ARBA00009530"/>
    </source>
</evidence>
<name>A0A4P6XFT6_9ASCO</name>
<organism evidence="8 9">
    <name type="scientific">Metschnikowia aff. pulcherrima</name>
    <dbReference type="NCBI Taxonomy" id="2163413"/>
    <lineage>
        <taxon>Eukaryota</taxon>
        <taxon>Fungi</taxon>
        <taxon>Dikarya</taxon>
        <taxon>Ascomycota</taxon>
        <taxon>Saccharomycotina</taxon>
        <taxon>Pichiomycetes</taxon>
        <taxon>Metschnikowiaceae</taxon>
        <taxon>Metschnikowia</taxon>
    </lineage>
</organism>
<evidence type="ECO:0000256" key="5">
    <source>
        <dbReference type="ARBA" id="ARBA00023136"/>
    </source>
</evidence>
<keyword evidence="4 7" id="KW-1133">Transmembrane helix</keyword>